<proteinExistence type="predicted"/>
<organism evidence="1 2">
    <name type="scientific">Capnocytophaga cynodegmi</name>
    <dbReference type="NCBI Taxonomy" id="28189"/>
    <lineage>
        <taxon>Bacteria</taxon>
        <taxon>Pseudomonadati</taxon>
        <taxon>Bacteroidota</taxon>
        <taxon>Flavobacteriia</taxon>
        <taxon>Flavobacteriales</taxon>
        <taxon>Flavobacteriaceae</taxon>
        <taxon>Capnocytophaga</taxon>
    </lineage>
</organism>
<dbReference type="PROSITE" id="PS51257">
    <property type="entry name" value="PROKAR_LIPOPROTEIN"/>
    <property type="match status" value="1"/>
</dbReference>
<gene>
    <name evidence="1" type="ORF">CCYN74_130088</name>
</gene>
<name>A0A0B7HDI3_9FLAO</name>
<accession>A0A0B7HDI3</accession>
<dbReference type="Proteomes" id="UP000038083">
    <property type="component" value="Unassembled WGS sequence"/>
</dbReference>
<dbReference type="OrthoDB" id="1151261at2"/>
<sequence>MKQKTINNFNIKEKMKQKILFIILCANIFASCENVNQLVNNISNEISESSERIETEISKSTNQIKDEVLKNVNLEAITNELLNVKHLESIENVALKVVEYQNIAERISLLQENITGGELGALEILAITQFTKNAQQELMKLKEGNTSIETKKKIDSLLINYENVLNNYSQQNMRGNNEFNNRFQEDIEEDEDFDN</sequence>
<dbReference type="EMBL" id="CDOG01000005">
    <property type="protein sequence ID" value="CEN35638.1"/>
    <property type="molecule type" value="Genomic_DNA"/>
</dbReference>
<evidence type="ECO:0008006" key="3">
    <source>
        <dbReference type="Google" id="ProtNLM"/>
    </source>
</evidence>
<evidence type="ECO:0000313" key="1">
    <source>
        <dbReference type="EMBL" id="CEN35638.1"/>
    </source>
</evidence>
<reference evidence="1 2" key="1">
    <citation type="submission" date="2015-01" db="EMBL/GenBank/DDBJ databases">
        <authorList>
            <person name="Xiang T."/>
            <person name="Song Y."/>
            <person name="Huang L."/>
            <person name="Wang B."/>
            <person name="Wu P."/>
        </authorList>
    </citation>
    <scope>NUCLEOTIDE SEQUENCE [LARGE SCALE GENOMIC DNA]</scope>
    <source>
        <strain evidence="1 2">Ccy74</strain>
    </source>
</reference>
<evidence type="ECO:0000313" key="2">
    <source>
        <dbReference type="Proteomes" id="UP000038083"/>
    </source>
</evidence>
<dbReference type="AlphaFoldDB" id="A0A0B7HDI3"/>
<protein>
    <recommendedName>
        <fullName evidence="3">Lipoprotein</fullName>
    </recommendedName>
</protein>